<comment type="caution">
    <text evidence="3">The sequence shown here is derived from an EMBL/GenBank/DDBJ whole genome shotgun (WGS) entry which is preliminary data.</text>
</comment>
<keyword evidence="2" id="KW-1133">Transmembrane helix</keyword>
<feature type="transmembrane region" description="Helical" evidence="2">
    <location>
        <begin position="229"/>
        <end position="248"/>
    </location>
</feature>
<feature type="transmembrane region" description="Helical" evidence="2">
    <location>
        <begin position="306"/>
        <end position="328"/>
    </location>
</feature>
<feature type="region of interest" description="Disordered" evidence="1">
    <location>
        <begin position="118"/>
        <end position="158"/>
    </location>
</feature>
<name>A0AAE4CVM2_9ACTN</name>
<feature type="transmembrane region" description="Helical" evidence="2">
    <location>
        <begin position="340"/>
        <end position="362"/>
    </location>
</feature>
<sequence length="368" mass="37738">MSSPAVVEEFVVPAKVLPYLPAALDVAIELGGLPSRDRLKTALRVGSDRAGDVRTALARVNWDVVGGMFTSGDLAPEHREAVRASLLRLVRGEASAPAELPAAPSPRRLSAVPDLANTETGDAADEASVPTAQPAAVAPPARTESETANAGPAGEPADADVAAPEVMTQPGPGEFAPIGGTDTNDFTDAPMVDQPGISAGAAPAVDQAAPVSDVAPASPVPAVAARRPVVWPVLILCLPAFVAIWSGWVELGQMSGFGVVQPLPGIVDDFHLNTAITLPIGVETYAAYALWAWLSGVARTAAARRFAKWSALASLAVGGLGQVAYHLMASWGWETAPWPITAAVACLPVAVLGMGAALAHLLHSTDEH</sequence>
<proteinExistence type="predicted"/>
<dbReference type="RefSeq" id="WP_310414084.1">
    <property type="nucleotide sequence ID" value="NZ_JAVDYC010000001.1"/>
</dbReference>
<keyword evidence="4" id="KW-1185">Reference proteome</keyword>
<evidence type="ECO:0000256" key="1">
    <source>
        <dbReference type="SAM" id="MobiDB-lite"/>
    </source>
</evidence>
<feature type="compositionally biased region" description="Low complexity" evidence="1">
    <location>
        <begin position="127"/>
        <end position="141"/>
    </location>
</feature>
<reference evidence="3 4" key="1">
    <citation type="submission" date="2023-07" db="EMBL/GenBank/DDBJ databases">
        <title>Sequencing the genomes of 1000 actinobacteria strains.</title>
        <authorList>
            <person name="Klenk H.-P."/>
        </authorList>
    </citation>
    <scope>NUCLEOTIDE SEQUENCE [LARGE SCALE GENOMIC DNA]</scope>
    <source>
        <strain evidence="3 4">DSM 44711</strain>
    </source>
</reference>
<dbReference type="AlphaFoldDB" id="A0AAE4CVM2"/>
<accession>A0AAE4CVM2</accession>
<feature type="transmembrane region" description="Helical" evidence="2">
    <location>
        <begin position="270"/>
        <end position="294"/>
    </location>
</feature>
<keyword evidence="2" id="KW-0812">Transmembrane</keyword>
<dbReference type="Proteomes" id="UP001183629">
    <property type="component" value="Unassembled WGS sequence"/>
</dbReference>
<gene>
    <name evidence="3" type="ORF">J2S44_003199</name>
</gene>
<organism evidence="3 4">
    <name type="scientific">Catenuloplanes niger</name>
    <dbReference type="NCBI Taxonomy" id="587534"/>
    <lineage>
        <taxon>Bacteria</taxon>
        <taxon>Bacillati</taxon>
        <taxon>Actinomycetota</taxon>
        <taxon>Actinomycetes</taxon>
        <taxon>Micromonosporales</taxon>
        <taxon>Micromonosporaceae</taxon>
        <taxon>Catenuloplanes</taxon>
    </lineage>
</organism>
<evidence type="ECO:0000313" key="3">
    <source>
        <dbReference type="EMBL" id="MDR7322949.1"/>
    </source>
</evidence>
<keyword evidence="2" id="KW-0472">Membrane</keyword>
<evidence type="ECO:0000256" key="2">
    <source>
        <dbReference type="SAM" id="Phobius"/>
    </source>
</evidence>
<evidence type="ECO:0000313" key="4">
    <source>
        <dbReference type="Proteomes" id="UP001183629"/>
    </source>
</evidence>
<dbReference type="EMBL" id="JAVDYC010000001">
    <property type="protein sequence ID" value="MDR7322949.1"/>
    <property type="molecule type" value="Genomic_DNA"/>
</dbReference>
<protein>
    <submittedName>
        <fullName evidence="3">Uncharacterized protein</fullName>
    </submittedName>
</protein>